<keyword evidence="2" id="KW-0732">Signal</keyword>
<dbReference type="InterPro" id="IPR051532">
    <property type="entry name" value="Ester_Hydrolysis_Enzymes"/>
</dbReference>
<reference evidence="5 6" key="2">
    <citation type="submission" date="2019-09" db="EMBL/GenBank/DDBJ databases">
        <authorList>
            <person name="Jin C."/>
        </authorList>
    </citation>
    <scope>NUCLEOTIDE SEQUENCE [LARGE SCALE GENOMIC DNA]</scope>
    <source>
        <strain evidence="5 6">BN140078</strain>
    </source>
</reference>
<dbReference type="InterPro" id="IPR036514">
    <property type="entry name" value="SGNH_hydro_sf"/>
</dbReference>
<dbReference type="NCBIfam" id="TIGR04183">
    <property type="entry name" value="Por_Secre_tail"/>
    <property type="match status" value="1"/>
</dbReference>
<feature type="domain" description="SGNH hydrolase-type esterase" evidence="3">
    <location>
        <begin position="30"/>
        <end position="216"/>
    </location>
</feature>
<keyword evidence="6" id="KW-1185">Reference proteome</keyword>
<dbReference type="RefSeq" id="WP_149840971.1">
    <property type="nucleotide sequence ID" value="NZ_VUOC01000004.1"/>
</dbReference>
<dbReference type="PROSITE" id="PS51257">
    <property type="entry name" value="PROKAR_LIPOPROTEIN"/>
    <property type="match status" value="1"/>
</dbReference>
<dbReference type="PANTHER" id="PTHR30383:SF5">
    <property type="entry name" value="SGNH HYDROLASE-TYPE ESTERASE DOMAIN-CONTAINING PROTEIN"/>
    <property type="match status" value="1"/>
</dbReference>
<protein>
    <submittedName>
        <fullName evidence="5">T9SS type A sorting domain-containing protein</fullName>
    </submittedName>
</protein>
<dbReference type="SUPFAM" id="SSF52266">
    <property type="entry name" value="SGNH hydrolase"/>
    <property type="match status" value="2"/>
</dbReference>
<feature type="compositionally biased region" description="Low complexity" evidence="1">
    <location>
        <begin position="236"/>
        <end position="269"/>
    </location>
</feature>
<sequence>MKRVLLLFSLLVASCYSYAQSCNTPIRIVVLGSSTAWGNGLPDRDSAWVFRYQRYLKQNHHPADTIINLAIGGFTTHEIQPTGTAAYTVFGITFRVDSTHNINRAIALQPDAIIINMPTNDEARGFPLAVQTANYLRLKQVAAQNNIPLWVSTTQPRGNLGYAAAGRLQQMRDTINQYFGSKAIDFWTTLAQSNGYIVPAYNSGDDVHFNAAGQRILFERVVSEYIPDTLCANTNPPTDTTTTPPTDTTTTPPTDTTTTPPTDTTGTPPVCTAPLRIVVLGSSTAWGNGLSNRDSAWVFRYQRYLKQTHNAQDTIINLSRGEFVTQSILPTGTPSYTINGATFAVDPNNNITRAIALDPDVIIINMPHSDEARGFPLAKQTANYLALKAAAAQSNIPLWVGTPQPRSNLGYAAAGRLLQMRDTINKYFGNKAIDFWTGLGDANGYILADYNSGNGVELNAAGHRILFERVQGKFIPDSVCALNSLQQITPFMVNSHFKNQGLSKQAGEPLLSGPDPMLYPNPARGAVYIKGLAGQSFRIEVYDMNGELIYRNLNTGNNRLSTDHWRPGVYMIIINQGQHRLRLLKL</sequence>
<dbReference type="CDD" id="cd00229">
    <property type="entry name" value="SGNH_hydrolase"/>
    <property type="match status" value="2"/>
</dbReference>
<dbReference type="AlphaFoldDB" id="A0A5B2VLR2"/>
<feature type="domain" description="Secretion system C-terminal sorting" evidence="4">
    <location>
        <begin position="518"/>
        <end position="579"/>
    </location>
</feature>
<reference evidence="5 6" key="1">
    <citation type="submission" date="2019-09" db="EMBL/GenBank/DDBJ databases">
        <title>Chitinophaga ginsengihumi sp. nov., isolated from soil of ginseng rhizosphere.</title>
        <authorList>
            <person name="Lee J."/>
        </authorList>
    </citation>
    <scope>NUCLEOTIDE SEQUENCE [LARGE SCALE GENOMIC DNA]</scope>
    <source>
        <strain evidence="5 6">BN140078</strain>
    </source>
</reference>
<evidence type="ECO:0000313" key="5">
    <source>
        <dbReference type="EMBL" id="KAA2239794.1"/>
    </source>
</evidence>
<dbReference type="EMBL" id="VUOC01000004">
    <property type="protein sequence ID" value="KAA2239794.1"/>
    <property type="molecule type" value="Genomic_DNA"/>
</dbReference>
<feature type="region of interest" description="Disordered" evidence="1">
    <location>
        <begin position="229"/>
        <end position="270"/>
    </location>
</feature>
<proteinExistence type="predicted"/>
<evidence type="ECO:0000256" key="1">
    <source>
        <dbReference type="SAM" id="MobiDB-lite"/>
    </source>
</evidence>
<evidence type="ECO:0000259" key="3">
    <source>
        <dbReference type="Pfam" id="PF13472"/>
    </source>
</evidence>
<evidence type="ECO:0000313" key="6">
    <source>
        <dbReference type="Proteomes" id="UP000324611"/>
    </source>
</evidence>
<feature type="chain" id="PRO_5023045425" evidence="2">
    <location>
        <begin position="20"/>
        <end position="586"/>
    </location>
</feature>
<evidence type="ECO:0000256" key="2">
    <source>
        <dbReference type="SAM" id="SignalP"/>
    </source>
</evidence>
<dbReference type="Gene3D" id="3.40.50.1110">
    <property type="entry name" value="SGNH hydrolase"/>
    <property type="match status" value="2"/>
</dbReference>
<accession>A0A5B2VLR2</accession>
<organism evidence="5 6">
    <name type="scientific">Chitinophaga agrisoli</name>
    <dbReference type="NCBI Taxonomy" id="2607653"/>
    <lineage>
        <taxon>Bacteria</taxon>
        <taxon>Pseudomonadati</taxon>
        <taxon>Bacteroidota</taxon>
        <taxon>Chitinophagia</taxon>
        <taxon>Chitinophagales</taxon>
        <taxon>Chitinophagaceae</taxon>
        <taxon>Chitinophaga</taxon>
    </lineage>
</organism>
<dbReference type="GO" id="GO:0004622">
    <property type="term" value="F:phosphatidylcholine lysophospholipase activity"/>
    <property type="evidence" value="ECO:0007669"/>
    <property type="project" value="TreeGrafter"/>
</dbReference>
<name>A0A5B2VLR2_9BACT</name>
<feature type="signal peptide" evidence="2">
    <location>
        <begin position="1"/>
        <end position="19"/>
    </location>
</feature>
<gene>
    <name evidence="5" type="ORF">F0L74_26760</name>
</gene>
<dbReference type="InterPro" id="IPR026444">
    <property type="entry name" value="Secre_tail"/>
</dbReference>
<dbReference type="Pfam" id="PF18962">
    <property type="entry name" value="Por_Secre_tail"/>
    <property type="match status" value="1"/>
</dbReference>
<dbReference type="InterPro" id="IPR013830">
    <property type="entry name" value="SGNH_hydro"/>
</dbReference>
<dbReference type="Proteomes" id="UP000324611">
    <property type="component" value="Unassembled WGS sequence"/>
</dbReference>
<dbReference type="Pfam" id="PF13472">
    <property type="entry name" value="Lipase_GDSL_2"/>
    <property type="match status" value="1"/>
</dbReference>
<evidence type="ECO:0000259" key="4">
    <source>
        <dbReference type="Pfam" id="PF18962"/>
    </source>
</evidence>
<dbReference type="PANTHER" id="PTHR30383">
    <property type="entry name" value="THIOESTERASE 1/PROTEASE 1/LYSOPHOSPHOLIPASE L1"/>
    <property type="match status" value="1"/>
</dbReference>
<comment type="caution">
    <text evidence="5">The sequence shown here is derived from an EMBL/GenBank/DDBJ whole genome shotgun (WGS) entry which is preliminary data.</text>
</comment>